<name>A0ABM8VCM3_9BACL</name>
<keyword evidence="4 7" id="KW-0560">Oxidoreductase</keyword>
<keyword evidence="6 7" id="KW-0503">Monooxygenase</keyword>
<dbReference type="PANTHER" id="PTHR24291:SF50">
    <property type="entry name" value="BIFUNCTIONAL ALBAFLAVENONE MONOOXYGENASE_TERPENE SYNTHASE"/>
    <property type="match status" value="1"/>
</dbReference>
<comment type="caution">
    <text evidence="8">The sequence shown here is derived from an EMBL/GenBank/DDBJ whole genome shotgun (WGS) entry which is preliminary data.</text>
</comment>
<dbReference type="PANTHER" id="PTHR24291">
    <property type="entry name" value="CYTOCHROME P450 FAMILY 4"/>
    <property type="match status" value="1"/>
</dbReference>
<evidence type="ECO:0000313" key="8">
    <source>
        <dbReference type="EMBL" id="CAG7624282.1"/>
    </source>
</evidence>
<dbReference type="Proteomes" id="UP000730618">
    <property type="component" value="Unassembled WGS sequence"/>
</dbReference>
<dbReference type="InterPro" id="IPR001128">
    <property type="entry name" value="Cyt_P450"/>
</dbReference>
<evidence type="ECO:0000256" key="5">
    <source>
        <dbReference type="ARBA" id="ARBA00023004"/>
    </source>
</evidence>
<protein>
    <submittedName>
        <fullName evidence="8">Pentalenene oxygenase</fullName>
        <ecNumber evidence="8">1.14.15.32</ecNumber>
    </submittedName>
</protein>
<organism evidence="8 9">
    <name type="scientific">Paenibacillus allorhizosphaerae</name>
    <dbReference type="NCBI Taxonomy" id="2849866"/>
    <lineage>
        <taxon>Bacteria</taxon>
        <taxon>Bacillati</taxon>
        <taxon>Bacillota</taxon>
        <taxon>Bacilli</taxon>
        <taxon>Bacillales</taxon>
        <taxon>Paenibacillaceae</taxon>
        <taxon>Paenibacillus</taxon>
    </lineage>
</organism>
<reference evidence="8 9" key="1">
    <citation type="submission" date="2021-06" db="EMBL/GenBank/DDBJ databases">
        <authorList>
            <person name="Criscuolo A."/>
        </authorList>
    </citation>
    <scope>NUCLEOTIDE SEQUENCE [LARGE SCALE GENOMIC DNA]</scope>
    <source>
        <strain evidence="9">CIP 111802</strain>
    </source>
</reference>
<evidence type="ECO:0000256" key="1">
    <source>
        <dbReference type="ARBA" id="ARBA00010617"/>
    </source>
</evidence>
<dbReference type="GO" id="GO:0016491">
    <property type="term" value="F:oxidoreductase activity"/>
    <property type="evidence" value="ECO:0007669"/>
    <property type="project" value="UniProtKB-KW"/>
</dbReference>
<keyword evidence="2 7" id="KW-0349">Heme</keyword>
<dbReference type="EC" id="1.14.15.32" evidence="8"/>
<dbReference type="EMBL" id="CAJVCE010000002">
    <property type="protein sequence ID" value="CAG7624282.1"/>
    <property type="molecule type" value="Genomic_DNA"/>
</dbReference>
<dbReference type="RefSeq" id="WP_218097383.1">
    <property type="nucleotide sequence ID" value="NZ_CAJVCE010000002.1"/>
</dbReference>
<dbReference type="Pfam" id="PF00067">
    <property type="entry name" value="p450"/>
    <property type="match status" value="1"/>
</dbReference>
<keyword evidence="9" id="KW-1185">Reference proteome</keyword>
<evidence type="ECO:0000256" key="6">
    <source>
        <dbReference type="ARBA" id="ARBA00023033"/>
    </source>
</evidence>
<proteinExistence type="inferred from homology"/>
<gene>
    <name evidence="8" type="primary">ptlI</name>
    <name evidence="8" type="ORF">PAECIP111802_01045</name>
</gene>
<comment type="similarity">
    <text evidence="1 7">Belongs to the cytochrome P450 family.</text>
</comment>
<keyword evidence="3 7" id="KW-0479">Metal-binding</keyword>
<dbReference type="PROSITE" id="PS00086">
    <property type="entry name" value="CYTOCHROME_P450"/>
    <property type="match status" value="1"/>
</dbReference>
<dbReference type="InterPro" id="IPR050196">
    <property type="entry name" value="Cytochrome_P450_Monoox"/>
</dbReference>
<evidence type="ECO:0000256" key="4">
    <source>
        <dbReference type="ARBA" id="ARBA00023002"/>
    </source>
</evidence>
<evidence type="ECO:0000256" key="7">
    <source>
        <dbReference type="RuleBase" id="RU000461"/>
    </source>
</evidence>
<dbReference type="CDD" id="cd20620">
    <property type="entry name" value="CYP132-like"/>
    <property type="match status" value="1"/>
</dbReference>
<keyword evidence="5 7" id="KW-0408">Iron</keyword>
<evidence type="ECO:0000313" key="9">
    <source>
        <dbReference type="Proteomes" id="UP000730618"/>
    </source>
</evidence>
<evidence type="ECO:0000256" key="2">
    <source>
        <dbReference type="ARBA" id="ARBA00022617"/>
    </source>
</evidence>
<dbReference type="InterPro" id="IPR017972">
    <property type="entry name" value="Cyt_P450_CS"/>
</dbReference>
<evidence type="ECO:0000256" key="3">
    <source>
        <dbReference type="ARBA" id="ARBA00022723"/>
    </source>
</evidence>
<sequence length="451" mass="51144">MAVSTNIPGPKGLPITGNLLAFRKDPLGFLMKAFQEHGDVVRIRFGPSRYVYLISDPEQIKEVLLTKQSAFTKAKGLQTAKAVVGEGILTSEGEAHMRQRRLMQPSFRKDRIVKYASAMVDLTENMLQSWKDGEQRSLTDDMMRLTLQIISRTMFGTSISTGVEEIGHAIDVGMKYVSHKATSVIDIPDNIPTKANVKFKQAAHTLDEVIYRIIEERRKEPDSGHSDLLSMLLTVRDEETGSGMSDKQVRDEVMTIFIAGHETTANTLSWTWYLLSQHPEVENKLWEELDRVLSGRKPTIEDMDQLQYTQQVIWESMRMYPAVWAVNRLVHEQVDIGGRIFEPGDTLMMSQFVMHRNPKYYDNADQFIPERFAGDLLKRIPQFAYFPFGGGPRVCIGNNFALMEATLLFATIASKFKLRLAPGHHEVVPEPLVTLRPKNGLNMVISARNRS</sequence>
<accession>A0ABM8VCM3</accession>